<dbReference type="InterPro" id="IPR058486">
    <property type="entry name" value="DUF8173"/>
</dbReference>
<keyword evidence="2" id="KW-0812">Transmembrane</keyword>
<keyword evidence="3" id="KW-0732">Signal</keyword>
<feature type="transmembrane region" description="Helical" evidence="2">
    <location>
        <begin position="380"/>
        <end position="403"/>
    </location>
</feature>
<proteinExistence type="predicted"/>
<name>A0ABY9WX29_9BACT</name>
<dbReference type="RefSeq" id="WP_395804377.1">
    <property type="nucleotide sequence ID" value="NZ_CP043494.1"/>
</dbReference>
<feature type="signal peptide" evidence="3">
    <location>
        <begin position="1"/>
        <end position="21"/>
    </location>
</feature>
<accession>A0ABY9WX29</accession>
<feature type="transmembrane region" description="Helical" evidence="2">
    <location>
        <begin position="354"/>
        <end position="374"/>
    </location>
</feature>
<keyword evidence="2" id="KW-1133">Transmembrane helix</keyword>
<gene>
    <name evidence="5" type="ORF">F0U60_29020</name>
</gene>
<feature type="domain" description="DUF8173" evidence="4">
    <location>
        <begin position="331"/>
        <end position="454"/>
    </location>
</feature>
<evidence type="ECO:0000313" key="5">
    <source>
        <dbReference type="EMBL" id="WNG47719.1"/>
    </source>
</evidence>
<feature type="transmembrane region" description="Helical" evidence="2">
    <location>
        <begin position="312"/>
        <end position="333"/>
    </location>
</feature>
<evidence type="ECO:0000256" key="2">
    <source>
        <dbReference type="SAM" id="Phobius"/>
    </source>
</evidence>
<dbReference type="Pfam" id="PF26514">
    <property type="entry name" value="DUF8173"/>
    <property type="match status" value="1"/>
</dbReference>
<feature type="chain" id="PRO_5045151781" description="DUF8173 domain-containing protein" evidence="3">
    <location>
        <begin position="22"/>
        <end position="473"/>
    </location>
</feature>
<feature type="region of interest" description="Disordered" evidence="1">
    <location>
        <begin position="287"/>
        <end position="307"/>
    </location>
</feature>
<keyword evidence="2" id="KW-0472">Membrane</keyword>
<feature type="transmembrane region" description="Helical" evidence="2">
    <location>
        <begin position="415"/>
        <end position="431"/>
    </location>
</feature>
<evidence type="ECO:0000256" key="3">
    <source>
        <dbReference type="SAM" id="SignalP"/>
    </source>
</evidence>
<evidence type="ECO:0000313" key="6">
    <source>
        <dbReference type="Proteomes" id="UP001611383"/>
    </source>
</evidence>
<evidence type="ECO:0000259" key="4">
    <source>
        <dbReference type="Pfam" id="PF26514"/>
    </source>
</evidence>
<sequence length="473" mass="49826">MKISKRLLLPTLLLASPLALAQTPAPTPNAEARAQDTVDIQFRGSLRDAIQEIAEEGGINVVVTGDLDSPAEVRLKNVSAEQALRTVARAYSLKIDQDNGIYTLRPMTAEEKAQVSAAPTPPTPPTPRAPAVAPLPPVPPDVADEVAQSALDEDEVKERVREKMKQVRRSSRGSRDVVARGRSLEVKEGETVDSAVVYGGNLVVRGNVEDDAVVFGGNLEVTGHVEGDVHAFGGNVVLGPGASVEGDVSSFGGEVLKQDGARVEGSTESFGGANIGRMVAGEIKENIKQSRRQASSDGDEDNEREERNGNSFAGFLLTFAMLFGMGFLGQLFFPARMKELGAEVRAQPVKNGMVGLLGALALIPTLLILTVTIIGIPLVLALLVVVPLVTAIGFAAVASELGARLPIPSSRKTQAMVLALGLLILLVVGQIPVLGALVLTLATLVALGAVIRTRFGHRPRGMPEPIISDRMPA</sequence>
<organism evidence="5 6">
    <name type="scientific">Archangium minus</name>
    <dbReference type="NCBI Taxonomy" id="83450"/>
    <lineage>
        <taxon>Bacteria</taxon>
        <taxon>Pseudomonadati</taxon>
        <taxon>Myxococcota</taxon>
        <taxon>Myxococcia</taxon>
        <taxon>Myxococcales</taxon>
        <taxon>Cystobacterineae</taxon>
        <taxon>Archangiaceae</taxon>
        <taxon>Archangium</taxon>
    </lineage>
</organism>
<evidence type="ECO:0000256" key="1">
    <source>
        <dbReference type="SAM" id="MobiDB-lite"/>
    </source>
</evidence>
<dbReference type="EMBL" id="CP043494">
    <property type="protein sequence ID" value="WNG47719.1"/>
    <property type="molecule type" value="Genomic_DNA"/>
</dbReference>
<protein>
    <recommendedName>
        <fullName evidence="4">DUF8173 domain-containing protein</fullName>
    </recommendedName>
</protein>
<dbReference type="Gene3D" id="3.30.1370.130">
    <property type="match status" value="1"/>
</dbReference>
<keyword evidence="6" id="KW-1185">Reference proteome</keyword>
<reference evidence="5 6" key="1">
    <citation type="submission" date="2019-08" db="EMBL/GenBank/DDBJ databases">
        <title>Archangium and Cystobacter genomes.</title>
        <authorList>
            <person name="Chen I.-C.K."/>
            <person name="Wielgoss S."/>
        </authorList>
    </citation>
    <scope>NUCLEOTIDE SEQUENCE [LARGE SCALE GENOMIC DNA]</scope>
    <source>
        <strain evidence="5 6">Cbm 6</strain>
    </source>
</reference>
<dbReference type="Proteomes" id="UP001611383">
    <property type="component" value="Chromosome"/>
</dbReference>